<dbReference type="AlphaFoldDB" id="T1BME5"/>
<reference evidence="1" key="2">
    <citation type="journal article" date="2014" name="ISME J.">
        <title>Microbial stratification in low pH oxic and suboxic macroscopic growths along an acid mine drainage.</title>
        <authorList>
            <person name="Mendez-Garcia C."/>
            <person name="Mesa V."/>
            <person name="Sprenger R.R."/>
            <person name="Richter M."/>
            <person name="Diez M.S."/>
            <person name="Solano J."/>
            <person name="Bargiela R."/>
            <person name="Golyshina O.V."/>
            <person name="Manteca A."/>
            <person name="Ramos J.L."/>
            <person name="Gallego J.R."/>
            <person name="Llorente I."/>
            <person name="Martins Dos Santos V.A."/>
            <person name="Jensen O.N."/>
            <person name="Pelaez A.I."/>
            <person name="Sanchez J."/>
            <person name="Ferrer M."/>
        </authorList>
    </citation>
    <scope>NUCLEOTIDE SEQUENCE</scope>
</reference>
<comment type="caution">
    <text evidence="1">The sequence shown here is derived from an EMBL/GenBank/DDBJ whole genome shotgun (WGS) entry which is preliminary data.</text>
</comment>
<dbReference type="EMBL" id="AUZX01004894">
    <property type="protein sequence ID" value="EQD69683.1"/>
    <property type="molecule type" value="Genomic_DNA"/>
</dbReference>
<sequence length="100" mass="11245">RQSVWITSELFSFRTNDETQCGELILGTKKFPLGVLSFKAQTPYSRPASLHVSVEAGKWFISFSSEDGLPEPKEEDTVSWLRMFSEEELEGVKPWASTGA</sequence>
<proteinExistence type="predicted"/>
<reference evidence="1" key="1">
    <citation type="submission" date="2013-08" db="EMBL/GenBank/DDBJ databases">
        <authorList>
            <person name="Mendez C."/>
            <person name="Richter M."/>
            <person name="Ferrer M."/>
            <person name="Sanchez J."/>
        </authorList>
    </citation>
    <scope>NUCLEOTIDE SEQUENCE</scope>
</reference>
<feature type="non-terminal residue" evidence="1">
    <location>
        <position position="1"/>
    </location>
</feature>
<organism evidence="1">
    <name type="scientific">mine drainage metagenome</name>
    <dbReference type="NCBI Taxonomy" id="410659"/>
    <lineage>
        <taxon>unclassified sequences</taxon>
        <taxon>metagenomes</taxon>
        <taxon>ecological metagenomes</taxon>
    </lineage>
</organism>
<protein>
    <submittedName>
        <fullName evidence="1">Transposase (IS605 family protein)</fullName>
    </submittedName>
</protein>
<accession>T1BME5</accession>
<name>T1BME5_9ZZZZ</name>
<gene>
    <name evidence="1" type="ORF">B1A_06751</name>
</gene>
<evidence type="ECO:0000313" key="1">
    <source>
        <dbReference type="EMBL" id="EQD69683.1"/>
    </source>
</evidence>